<keyword evidence="2 5" id="KW-0540">Nuclease</keyword>
<protein>
    <recommendedName>
        <fullName evidence="5">Exodeoxyribonuclease 7 large subunit</fullName>
        <ecNumber evidence="5">3.1.11.6</ecNumber>
    </recommendedName>
</protein>
<accession>A0AAU7UCX9</accession>
<keyword evidence="3 5" id="KW-0378">Hydrolase</keyword>
<dbReference type="EMBL" id="CP158299">
    <property type="protein sequence ID" value="XBV85904.1"/>
    <property type="molecule type" value="Genomic_DNA"/>
</dbReference>
<dbReference type="RefSeq" id="WP_350243948.1">
    <property type="nucleotide sequence ID" value="NZ_CP158299.1"/>
</dbReference>
<keyword evidence="1" id="KW-0963">Cytoplasm</keyword>
<proteinExistence type="inferred from homology"/>
<dbReference type="PANTHER" id="PTHR30008">
    <property type="entry name" value="EXODEOXYRIBONUCLEASE 7 LARGE SUBUNIT"/>
    <property type="match status" value="1"/>
</dbReference>
<comment type="similarity">
    <text evidence="5">Belongs to the XseA family.</text>
</comment>
<sequence length="396" mass="43287">MTRPPAQFLELADLLFYVSQVLERGIPGAVWVRCELSSVTDRRHLYLDVTQQGEDGQEVAKARATLWARERFSLEGKFRRATGSRLTAGMKVLLYVTAEFHPQYGFSLHILDIAPEYTVGDASLKLDQIRRTLEQEGLLERNRRRPAPTDYTRVAVVAPLRAAGLGDFQREADRLMQAGVVHFSYVFATFQGREAPRSLLTALSEVQLLHAADPFDAVCIIRGGGASADLAWLNDLELARAVARLPLPVITGIGHRQDDTILDELACIRTDTPSKAAALILSTVMAGAAQAEADLRTIQAAGRATMQAADSAATARFSRLHQAARQRLDTQAAALDATMSAVLGLSPRRTLERGYALVRNGRGEVITRAAQLPRGERLLLEFADGRVAAQQTDPPA</sequence>
<dbReference type="GO" id="GO:0003676">
    <property type="term" value="F:nucleic acid binding"/>
    <property type="evidence" value="ECO:0007669"/>
    <property type="project" value="InterPro"/>
</dbReference>
<feature type="domain" description="Exonuclease VII large subunit C-terminal" evidence="6">
    <location>
        <begin position="138"/>
        <end position="307"/>
    </location>
</feature>
<dbReference type="AlphaFoldDB" id="A0AAU7UCX9"/>
<evidence type="ECO:0000256" key="1">
    <source>
        <dbReference type="ARBA" id="ARBA00022490"/>
    </source>
</evidence>
<dbReference type="GO" id="GO:0008855">
    <property type="term" value="F:exodeoxyribonuclease VII activity"/>
    <property type="evidence" value="ECO:0007669"/>
    <property type="project" value="UniProtKB-UniRule"/>
</dbReference>
<dbReference type="Pfam" id="PF13742">
    <property type="entry name" value="tRNA_anti_2"/>
    <property type="match status" value="1"/>
</dbReference>
<dbReference type="GO" id="GO:0005737">
    <property type="term" value="C:cytoplasm"/>
    <property type="evidence" value="ECO:0007669"/>
    <property type="project" value="UniProtKB-SubCell"/>
</dbReference>
<dbReference type="EC" id="3.1.11.6" evidence="5"/>
<dbReference type="CDD" id="cd04489">
    <property type="entry name" value="ExoVII_LU_OBF"/>
    <property type="match status" value="1"/>
</dbReference>
<feature type="domain" description="OB-fold nucleic acid binding" evidence="7">
    <location>
        <begin position="11"/>
        <end position="113"/>
    </location>
</feature>
<evidence type="ECO:0000256" key="5">
    <source>
        <dbReference type="RuleBase" id="RU004355"/>
    </source>
</evidence>
<evidence type="ECO:0000256" key="2">
    <source>
        <dbReference type="ARBA" id="ARBA00022722"/>
    </source>
</evidence>
<evidence type="ECO:0000259" key="6">
    <source>
        <dbReference type="Pfam" id="PF02601"/>
    </source>
</evidence>
<reference evidence="8" key="1">
    <citation type="submission" date="2024-06" db="EMBL/GenBank/DDBJ databases">
        <title>Draft Genome Sequence of Deinococcus sonorensis Type Strain KR-87, a Biofilm Producing Representative of the Genus Deinococcus.</title>
        <authorList>
            <person name="Boren L.S."/>
            <person name="Grosso R.A."/>
            <person name="Hugenberg-Cox A.N."/>
            <person name="Hill J.T.E."/>
            <person name="Albert C.M."/>
            <person name="Tuohy J.M."/>
        </authorList>
    </citation>
    <scope>NUCLEOTIDE SEQUENCE</scope>
    <source>
        <strain evidence="8">KR-87</strain>
    </source>
</reference>
<comment type="catalytic activity">
    <reaction evidence="5">
        <text>Exonucleolytic cleavage in either 5'- to 3'- or 3'- to 5'-direction to yield nucleoside 5'-phosphates.</text>
        <dbReference type="EC" id="3.1.11.6"/>
    </reaction>
</comment>
<dbReference type="Pfam" id="PF02601">
    <property type="entry name" value="Exonuc_VII_L"/>
    <property type="match status" value="1"/>
</dbReference>
<dbReference type="GO" id="GO:0009318">
    <property type="term" value="C:exodeoxyribonuclease VII complex"/>
    <property type="evidence" value="ECO:0007669"/>
    <property type="project" value="UniProtKB-UniRule"/>
</dbReference>
<dbReference type="PANTHER" id="PTHR30008:SF0">
    <property type="entry name" value="EXODEOXYRIBONUCLEASE 7 LARGE SUBUNIT"/>
    <property type="match status" value="1"/>
</dbReference>
<evidence type="ECO:0000256" key="4">
    <source>
        <dbReference type="ARBA" id="ARBA00022839"/>
    </source>
</evidence>
<evidence type="ECO:0000259" key="7">
    <source>
        <dbReference type="Pfam" id="PF13742"/>
    </source>
</evidence>
<dbReference type="InterPro" id="IPR020579">
    <property type="entry name" value="Exonuc_VII_lsu_C"/>
</dbReference>
<dbReference type="GO" id="GO:0006308">
    <property type="term" value="P:DNA catabolic process"/>
    <property type="evidence" value="ECO:0007669"/>
    <property type="project" value="UniProtKB-UniRule"/>
</dbReference>
<dbReference type="InterPro" id="IPR003753">
    <property type="entry name" value="Exonuc_VII_L"/>
</dbReference>
<dbReference type="NCBIfam" id="TIGR00237">
    <property type="entry name" value="xseA"/>
    <property type="match status" value="1"/>
</dbReference>
<dbReference type="KEGG" id="dsc:ABOD76_06245"/>
<evidence type="ECO:0000256" key="3">
    <source>
        <dbReference type="ARBA" id="ARBA00022801"/>
    </source>
</evidence>
<comment type="subcellular location">
    <subcellularLocation>
        <location evidence="5">Cytoplasm</location>
    </subcellularLocation>
</comment>
<name>A0AAU7UCX9_9DEIO</name>
<gene>
    <name evidence="8" type="primary">xseA</name>
    <name evidence="8" type="ORF">ABOD76_06245</name>
</gene>
<keyword evidence="4 5" id="KW-0269">Exonuclease</keyword>
<organism evidence="8">
    <name type="scientific">Deinococcus sonorensis KR-87</name>
    <dbReference type="NCBI Taxonomy" id="694439"/>
    <lineage>
        <taxon>Bacteria</taxon>
        <taxon>Thermotogati</taxon>
        <taxon>Deinococcota</taxon>
        <taxon>Deinococci</taxon>
        <taxon>Deinococcales</taxon>
        <taxon>Deinococcaceae</taxon>
        <taxon>Deinococcus</taxon>
    </lineage>
</organism>
<evidence type="ECO:0000313" key="8">
    <source>
        <dbReference type="EMBL" id="XBV85904.1"/>
    </source>
</evidence>
<dbReference type="InterPro" id="IPR025824">
    <property type="entry name" value="OB-fold_nuc-bd_dom"/>
</dbReference>